<dbReference type="AlphaFoldDB" id="A0A0E4BUM3"/>
<protein>
    <submittedName>
        <fullName evidence="2">Organic hydroperoxide resistance protein</fullName>
    </submittedName>
</protein>
<dbReference type="InterPro" id="IPR015946">
    <property type="entry name" value="KH_dom-like_a/b"/>
</dbReference>
<dbReference type="GO" id="GO:0006979">
    <property type="term" value="P:response to oxidative stress"/>
    <property type="evidence" value="ECO:0007669"/>
    <property type="project" value="InterPro"/>
</dbReference>
<evidence type="ECO:0000256" key="1">
    <source>
        <dbReference type="ARBA" id="ARBA00007378"/>
    </source>
</evidence>
<evidence type="ECO:0000313" key="3">
    <source>
        <dbReference type="Proteomes" id="UP000063308"/>
    </source>
</evidence>
<dbReference type="InterPro" id="IPR019953">
    <property type="entry name" value="OHR"/>
</dbReference>
<comment type="similarity">
    <text evidence="1">Belongs to the OsmC/Ohr family.</text>
</comment>
<reference evidence="2 3" key="1">
    <citation type="submission" date="2014-11" db="EMBL/GenBank/DDBJ databases">
        <title>Symbiosis island explosion on the genome of extra-slow-growing strains of soybean bradyrhizobia with massive insertion sequences.</title>
        <authorList>
            <person name="Iida T."/>
            <person name="Minamisawa K."/>
        </authorList>
    </citation>
    <scope>NUCLEOTIDE SEQUENCE [LARGE SCALE GENOMIC DNA]</scope>
    <source>
        <strain evidence="2 3">NK6</strain>
    </source>
</reference>
<gene>
    <name evidence="2" type="ORF">NK6_8197</name>
</gene>
<dbReference type="EMBL" id="AP014685">
    <property type="protein sequence ID" value="BAR61346.1"/>
    <property type="molecule type" value="Genomic_DNA"/>
</dbReference>
<dbReference type="Gene3D" id="3.30.300.20">
    <property type="match status" value="1"/>
</dbReference>
<name>A0A0E4BUM3_9BRAD</name>
<accession>A0A0E4BUM3</accession>
<dbReference type="PANTHER" id="PTHR33797:SF2">
    <property type="entry name" value="ORGANIC HYDROPEROXIDE RESISTANCE PROTEIN-LIKE"/>
    <property type="match status" value="1"/>
</dbReference>
<dbReference type="PANTHER" id="PTHR33797">
    <property type="entry name" value="ORGANIC HYDROPEROXIDE RESISTANCE PROTEIN-LIKE"/>
    <property type="match status" value="1"/>
</dbReference>
<evidence type="ECO:0000313" key="2">
    <source>
        <dbReference type="EMBL" id="BAR61346.1"/>
    </source>
</evidence>
<dbReference type="RefSeq" id="WP_060913061.1">
    <property type="nucleotide sequence ID" value="NZ_JAFCKD010000026.1"/>
</dbReference>
<sequence length="133" mass="13756">MSSAAKLLFTGKTHVTSGSDGAAHSSDGFLDIKLAQPHPAAENLFAAAWSACYLGALGLAAAQRKVKLPSEPSVDTAIDLNNANGAFFLRARLDVSVPGVDRAVAQELIEAAHGICPYSKAVHGNIEVTTTLV</sequence>
<dbReference type="NCBIfam" id="TIGR03561">
    <property type="entry name" value="organ_hyd_perox"/>
    <property type="match status" value="1"/>
</dbReference>
<dbReference type="SUPFAM" id="SSF82784">
    <property type="entry name" value="OsmC-like"/>
    <property type="match status" value="1"/>
</dbReference>
<dbReference type="Gene3D" id="2.20.25.10">
    <property type="match status" value="1"/>
</dbReference>
<dbReference type="Pfam" id="PF02566">
    <property type="entry name" value="OsmC"/>
    <property type="match status" value="1"/>
</dbReference>
<dbReference type="InterPro" id="IPR003718">
    <property type="entry name" value="OsmC/Ohr_fam"/>
</dbReference>
<dbReference type="InterPro" id="IPR036102">
    <property type="entry name" value="OsmC/Ohrsf"/>
</dbReference>
<proteinExistence type="inferred from homology"/>
<dbReference type="Proteomes" id="UP000063308">
    <property type="component" value="Chromosome"/>
</dbReference>
<organism evidence="2 3">
    <name type="scientific">Bradyrhizobium diazoefficiens</name>
    <dbReference type="NCBI Taxonomy" id="1355477"/>
    <lineage>
        <taxon>Bacteria</taxon>
        <taxon>Pseudomonadati</taxon>
        <taxon>Pseudomonadota</taxon>
        <taxon>Alphaproteobacteria</taxon>
        <taxon>Hyphomicrobiales</taxon>
        <taxon>Nitrobacteraceae</taxon>
        <taxon>Bradyrhizobium</taxon>
    </lineage>
</organism>